<dbReference type="AlphaFoldDB" id="A4BGQ2"/>
<feature type="transmembrane region" description="Helical" evidence="1">
    <location>
        <begin position="98"/>
        <end position="119"/>
    </location>
</feature>
<feature type="transmembrane region" description="Helical" evidence="1">
    <location>
        <begin position="58"/>
        <end position="78"/>
    </location>
</feature>
<feature type="transmembrane region" description="Helical" evidence="1">
    <location>
        <begin position="139"/>
        <end position="158"/>
    </location>
</feature>
<keyword evidence="1" id="KW-0812">Transmembrane</keyword>
<dbReference type="Proteomes" id="UP000005953">
    <property type="component" value="Unassembled WGS sequence"/>
</dbReference>
<keyword evidence="3" id="KW-1185">Reference proteome</keyword>
<dbReference type="HOGENOM" id="CLU_1293300_0_0_6"/>
<proteinExistence type="predicted"/>
<reference evidence="2 3" key="1">
    <citation type="submission" date="2006-02" db="EMBL/GenBank/DDBJ databases">
        <authorList>
            <person name="Pinhassi J."/>
            <person name="Pedros-Alio C."/>
            <person name="Ferriera S."/>
            <person name="Johnson J."/>
            <person name="Kravitz S."/>
            <person name="Halpern A."/>
            <person name="Remington K."/>
            <person name="Beeson K."/>
            <person name="Tran B."/>
            <person name="Rogers Y.-H."/>
            <person name="Friedman R."/>
            <person name="Venter J.C."/>
        </authorList>
    </citation>
    <scope>NUCLEOTIDE SEQUENCE [LARGE SCALE GENOMIC DNA]</scope>
    <source>
        <strain evidence="2 3">MED297</strain>
    </source>
</reference>
<evidence type="ECO:0008006" key="4">
    <source>
        <dbReference type="Google" id="ProtNLM"/>
    </source>
</evidence>
<gene>
    <name evidence="2" type="ORF">MED297_14330</name>
</gene>
<feature type="transmembrane region" description="Helical" evidence="1">
    <location>
        <begin position="199"/>
        <end position="217"/>
    </location>
</feature>
<feature type="transmembrane region" description="Helical" evidence="1">
    <location>
        <begin position="165"/>
        <end position="187"/>
    </location>
</feature>
<comment type="caution">
    <text evidence="2">The sequence shown here is derived from an EMBL/GenBank/DDBJ whole genome shotgun (WGS) entry which is preliminary data.</text>
</comment>
<sequence length="227" mass="24947">MTSRTNGTFLDLSTMKYSKLPLIILTIFIAFTVASEQGLIPSGLTLLEQLRAQVGENWFWLVVFCIFLEALVVISLYFPGQYIAALLVILSGPSWQDIVLLSVAMVIATTLGSVINYVAGRLLSNVDQDQAKPMSFKALLPALIHSSGLAIFTFNWGLQKGTPKLLVAAFLLNLPYYLLIVVTTVAFGEEIIAATDNPLLLGSALTLWLLVSLWRDFGRKPRQTVNP</sequence>
<dbReference type="EMBL" id="AAOE01000017">
    <property type="protein sequence ID" value="EAR08700.1"/>
    <property type="molecule type" value="Genomic_DNA"/>
</dbReference>
<evidence type="ECO:0000256" key="1">
    <source>
        <dbReference type="SAM" id="Phobius"/>
    </source>
</evidence>
<dbReference type="STRING" id="314283.MED297_14330"/>
<keyword evidence="1" id="KW-0472">Membrane</keyword>
<protein>
    <recommendedName>
        <fullName evidence="4">Membrane-associated protein</fullName>
    </recommendedName>
</protein>
<evidence type="ECO:0000313" key="2">
    <source>
        <dbReference type="EMBL" id="EAR08700.1"/>
    </source>
</evidence>
<accession>A4BGQ2</accession>
<feature type="transmembrane region" description="Helical" evidence="1">
    <location>
        <begin position="20"/>
        <end position="38"/>
    </location>
</feature>
<keyword evidence="1" id="KW-1133">Transmembrane helix</keyword>
<name>A4BGQ2_9GAMM</name>
<organism evidence="2 3">
    <name type="scientific">Reinekea blandensis MED297</name>
    <dbReference type="NCBI Taxonomy" id="314283"/>
    <lineage>
        <taxon>Bacteria</taxon>
        <taxon>Pseudomonadati</taxon>
        <taxon>Pseudomonadota</taxon>
        <taxon>Gammaproteobacteria</taxon>
        <taxon>Oceanospirillales</taxon>
        <taxon>Saccharospirillaceae</taxon>
        <taxon>Reinekea</taxon>
    </lineage>
</organism>
<evidence type="ECO:0000313" key="3">
    <source>
        <dbReference type="Proteomes" id="UP000005953"/>
    </source>
</evidence>